<dbReference type="InParanoid" id="A0A0U5EPG4"/>
<evidence type="ECO:0000313" key="2">
    <source>
        <dbReference type="EMBL" id="CUI15729.1"/>
    </source>
</evidence>
<dbReference type="RefSeq" id="WP_059059594.1">
    <property type="nucleotide sequence ID" value="NZ_LN879502.1"/>
</dbReference>
<accession>A0A0U5EPG4</accession>
<evidence type="ECO:0000256" key="1">
    <source>
        <dbReference type="SAM" id="Coils"/>
    </source>
</evidence>
<keyword evidence="1" id="KW-0175">Coiled coil</keyword>
<name>A0A0U5EPG4_9BACT</name>
<evidence type="ECO:0000313" key="3">
    <source>
        <dbReference type="Proteomes" id="UP000069902"/>
    </source>
</evidence>
<dbReference type="KEGG" id="pnl:PNK_0091"/>
<sequence>MIPSINMQQEIQGLESAAQEVAEKNQQGRLSRLVSVSMSWFKQISDPNVEFKKHLNNLLLLNTESSLDEKVIAKIKDCLDRVFVQEDELLDKTLILAQLKDSAAQSKLEEWIVEAAQKPSLTAKELNDILNEIAVLQGINYQGDLKNSLFQLFETHAKARPAEGIKLATYLAYYDKELAIALLRPLANEWLKDNNTKDVGLKAYASLLEQLEAQHSEQSEQLVVKKELLDELHLFGLIHHYGKAAINYHSASLADALTLLGGSAFGAQMMRNKKVINDVQNSIRNWWNGLGTHSQSPDIAREIYSLQARHGDLRGIEGLKNLALHHAVGMEVEAREFKDHQQIYDFHTPSKLAEPIHEENAQLNYHLFKAPSLNVHVKEVGEAISRESKSTFNSNLLNPLASTLKTSLIEQEQSGHTTKVDFSASLLQIPSLSVTTTELTYTIKVSLDQTKQAALALKEFVPLFSEAQQAIADITNELEKQTGELKSSPEASKVFHFCDLALALSAIEPSHKEQAVKDLKDFRQSFESSYWSFGGLVARDIDPSVAIKIQETLYTLTQDIKELETLQAIADDYLLGKGKLKKNLNHAQSCYQIISKHAPRNSKLQFDARQGLERIDELKRAQQKS</sequence>
<gene>
    <name evidence="2" type="ORF">PNK_0091</name>
</gene>
<dbReference type="EMBL" id="LN879502">
    <property type="protein sequence ID" value="CUI15729.1"/>
    <property type="molecule type" value="Genomic_DNA"/>
</dbReference>
<protein>
    <submittedName>
        <fullName evidence="2">Uncharacterized protein</fullName>
    </submittedName>
</protein>
<proteinExistence type="predicted"/>
<dbReference type="AlphaFoldDB" id="A0A0U5EPG4"/>
<dbReference type="PATRIC" id="fig|389348.3.peg.109"/>
<reference evidence="3" key="1">
    <citation type="submission" date="2015-09" db="EMBL/GenBank/DDBJ databases">
        <authorList>
            <person name="Bertelli C."/>
        </authorList>
    </citation>
    <scope>NUCLEOTIDE SEQUENCE [LARGE SCALE GENOMIC DNA]</scope>
    <source>
        <strain evidence="3">KNic</strain>
    </source>
</reference>
<keyword evidence="3" id="KW-1185">Reference proteome</keyword>
<dbReference type="Proteomes" id="UP000069902">
    <property type="component" value="Chromosome cPNK"/>
</dbReference>
<feature type="coiled-coil region" evidence="1">
    <location>
        <begin position="201"/>
        <end position="228"/>
    </location>
</feature>
<organism evidence="2 3">
    <name type="scientific">Candidatus Protochlamydia naegleriophila</name>
    <dbReference type="NCBI Taxonomy" id="389348"/>
    <lineage>
        <taxon>Bacteria</taxon>
        <taxon>Pseudomonadati</taxon>
        <taxon>Chlamydiota</taxon>
        <taxon>Chlamydiia</taxon>
        <taxon>Parachlamydiales</taxon>
        <taxon>Parachlamydiaceae</taxon>
        <taxon>Candidatus Protochlamydia</taxon>
    </lineage>
</organism>